<dbReference type="CDD" id="cd11545">
    <property type="entry name" value="NTP-PPase_YP_001813558"/>
    <property type="match status" value="1"/>
</dbReference>
<evidence type="ECO:0000313" key="2">
    <source>
        <dbReference type="Proteomes" id="UP000208104"/>
    </source>
</evidence>
<dbReference type="Pfam" id="PF01503">
    <property type="entry name" value="PRA-PH"/>
    <property type="match status" value="1"/>
</dbReference>
<dbReference type="RefSeq" id="YP_009199145.1">
    <property type="nucleotide sequence ID" value="NC_028805.1"/>
</dbReference>
<proteinExistence type="predicted"/>
<dbReference type="EMBL" id="KT151955">
    <property type="protein sequence ID" value="ALA07213.1"/>
    <property type="molecule type" value="Genomic_DNA"/>
</dbReference>
<protein>
    <submittedName>
        <fullName evidence="1">Putative haloacid dehalogenase</fullName>
    </submittedName>
</protein>
<keyword evidence="2" id="KW-1185">Reference proteome</keyword>
<accession>A0A0K2CNB2</accession>
<evidence type="ECO:0000313" key="1">
    <source>
        <dbReference type="EMBL" id="ALA07213.1"/>
    </source>
</evidence>
<dbReference type="KEGG" id="vg:26626032"/>
<dbReference type="InterPro" id="IPR023292">
    <property type="entry name" value="NTP_PyroPHydrolase-like_dom_sf"/>
</dbReference>
<gene>
    <name evidence="1" type="ORF">JENST_84</name>
</gene>
<dbReference type="GeneID" id="26626032"/>
<organism evidence="1 2">
    <name type="scientific">Brevibacillus phage Jenst</name>
    <dbReference type="NCBI Taxonomy" id="1691954"/>
    <lineage>
        <taxon>Viruses</taxon>
        <taxon>Duplodnaviria</taxon>
        <taxon>Heunggongvirae</taxon>
        <taxon>Uroviricota</taxon>
        <taxon>Caudoviricetes</taxon>
        <taxon>Jenstvirus</taxon>
        <taxon>Jenstvirus jenst</taxon>
    </lineage>
</organism>
<dbReference type="InterPro" id="IPR021130">
    <property type="entry name" value="PRib-ATP_PPHydrolase-like"/>
</dbReference>
<dbReference type="Gene3D" id="1.10.3420.10">
    <property type="entry name" value="putative ntp pyrophosphohydrolase like domain"/>
    <property type="match status" value="1"/>
</dbReference>
<name>A0A0K2CNB2_9CAUD</name>
<dbReference type="OrthoDB" id="10204at10239"/>
<dbReference type="Proteomes" id="UP000208104">
    <property type="component" value="Segment"/>
</dbReference>
<sequence length="196" mass="22331">MDVITKLIENWEKLCKQNPDITIAVKNGHGVAAYDTEAEMVITAELVDNAMSLCIIEDSYVIGNTGLDKAWNDVREFQKAFNHPVADKPTFMDKERVLARVKWIQEELQELIDAEDVVAQVDANIDALYFILGNLVEIGVRPQALFEIVQNANMSKLFPDGKPRYDADRNNKIIKPEGWEAPEDKLQAEIERQMRE</sequence>
<reference evidence="1 2" key="1">
    <citation type="journal article" date="2015" name="Genome Announc.">
        <title>Genome Sequences of Five Additional Brevibacillus laterosporus Bacteriophages.</title>
        <authorList>
            <person name="Merrill B.D."/>
            <person name="Berg J.A."/>
            <person name="Graves K.A."/>
            <person name="Ward A.T."/>
            <person name="Hilton J.A."/>
            <person name="Wake B.N."/>
            <person name="Grose J.H."/>
            <person name="Breakwell D.P."/>
            <person name="Burnett S.H."/>
        </authorList>
    </citation>
    <scope>NUCLEOTIDE SEQUENCE [LARGE SCALE GENOMIC DNA]</scope>
</reference>